<accession>A0ABR0M0M2</accession>
<protein>
    <recommendedName>
        <fullName evidence="5">PLC-like phosphodiesterase</fullName>
    </recommendedName>
</protein>
<proteinExistence type="predicted"/>
<dbReference type="Pfam" id="PF26146">
    <property type="entry name" value="PI-PLC_X"/>
    <property type="match status" value="1"/>
</dbReference>
<comment type="caution">
    <text evidence="3">The sequence shown here is derived from an EMBL/GenBank/DDBJ whole genome shotgun (WGS) entry which is preliminary data.</text>
</comment>
<feature type="region of interest" description="Disordered" evidence="1">
    <location>
        <begin position="71"/>
        <end position="96"/>
    </location>
</feature>
<feature type="signal peptide" evidence="2">
    <location>
        <begin position="1"/>
        <end position="18"/>
    </location>
</feature>
<dbReference type="SUPFAM" id="SSF51695">
    <property type="entry name" value="PLC-like phosphodiesterases"/>
    <property type="match status" value="1"/>
</dbReference>
<reference evidence="3 4" key="1">
    <citation type="submission" date="2023-08" db="EMBL/GenBank/DDBJ databases">
        <title>Black Yeasts Isolated from many extreme environments.</title>
        <authorList>
            <person name="Coleine C."/>
            <person name="Stajich J.E."/>
            <person name="Selbmann L."/>
        </authorList>
    </citation>
    <scope>NUCLEOTIDE SEQUENCE [LARGE SCALE GENOMIC DNA]</scope>
    <source>
        <strain evidence="3 4">CCFEE 536</strain>
    </source>
</reference>
<dbReference type="InterPro" id="IPR051057">
    <property type="entry name" value="PI-PLC_domain"/>
</dbReference>
<evidence type="ECO:0008006" key="5">
    <source>
        <dbReference type="Google" id="ProtNLM"/>
    </source>
</evidence>
<dbReference type="PANTHER" id="PTHR13593:SF140">
    <property type="entry name" value="PLC-LIKE PHOSPHODIESTERASE"/>
    <property type="match status" value="1"/>
</dbReference>
<name>A0ABR0M0M2_9PEZI</name>
<evidence type="ECO:0000313" key="3">
    <source>
        <dbReference type="EMBL" id="KAK5256982.1"/>
    </source>
</evidence>
<evidence type="ECO:0000256" key="2">
    <source>
        <dbReference type="SAM" id="SignalP"/>
    </source>
</evidence>
<keyword evidence="2" id="KW-0732">Signal</keyword>
<keyword evidence="4" id="KW-1185">Reference proteome</keyword>
<dbReference type="PANTHER" id="PTHR13593">
    <property type="match status" value="1"/>
</dbReference>
<gene>
    <name evidence="3" type="ORF">LTR16_001916</name>
</gene>
<evidence type="ECO:0000256" key="1">
    <source>
        <dbReference type="SAM" id="MobiDB-lite"/>
    </source>
</evidence>
<feature type="chain" id="PRO_5045397352" description="PLC-like phosphodiesterase" evidence="2">
    <location>
        <begin position="19"/>
        <end position="465"/>
    </location>
</feature>
<dbReference type="Gene3D" id="3.20.20.190">
    <property type="entry name" value="Phosphatidylinositol (PI) phosphodiesterase"/>
    <property type="match status" value="1"/>
</dbReference>
<evidence type="ECO:0000313" key="4">
    <source>
        <dbReference type="Proteomes" id="UP001357485"/>
    </source>
</evidence>
<organism evidence="3 4">
    <name type="scientific">Cryomyces antarcticus</name>
    <dbReference type="NCBI Taxonomy" id="329879"/>
    <lineage>
        <taxon>Eukaryota</taxon>
        <taxon>Fungi</taxon>
        <taxon>Dikarya</taxon>
        <taxon>Ascomycota</taxon>
        <taxon>Pezizomycotina</taxon>
        <taxon>Dothideomycetes</taxon>
        <taxon>Dothideomycetes incertae sedis</taxon>
        <taxon>Cryomyces</taxon>
    </lineage>
</organism>
<dbReference type="InterPro" id="IPR017946">
    <property type="entry name" value="PLC-like_Pdiesterase_TIM-brl"/>
</dbReference>
<dbReference type="EMBL" id="JAVRRA010008332">
    <property type="protein sequence ID" value="KAK5256982.1"/>
    <property type="molecule type" value="Genomic_DNA"/>
</dbReference>
<sequence length="465" mass="49548">MLPHTLWLCCLAAVPALAQSTVSSVSLSSASNGAIVLSGTNSFTDDNILPTGSQVTYVSYDSQRTISSTASNPAAISASNSTATGTTSTTSSPRGTTQAVTLLAGSVGLITQSIINGTVTLGPNTTVASTSASASSTTSTVLNTQPCNNYPEFCERKYSNITEVCAHNSPFVKAGNAASNQNVPVLNQLDDGIRMLQGQTHYENNTLFYCHTSCSLLNAGTMEAYLATVASWVRTHPYDVVTILIGNADFIGVGNYTAPIQASGLGPYLYEPPYIPMKLNDWPTLSEMILTQKRVVLFMDYNADQTTVPYIMDEFSQLWETPFSPTNVSFPCNTQRPPGLDRNQSLERMYMANHNLNTEVNFLGASLLLPNTAQINQTNAVSGFGSLGLMANTCTTDWNRPPNFLLVDFYDVGNGSVFEVAAQHNNVTYNRPCCGVATSAAPSHFTTPLLLAASMAALVALAALL</sequence>
<dbReference type="Proteomes" id="UP001357485">
    <property type="component" value="Unassembled WGS sequence"/>
</dbReference>